<evidence type="ECO:0000313" key="3">
    <source>
        <dbReference type="Proteomes" id="UP000215261"/>
    </source>
</evidence>
<dbReference type="InterPro" id="IPR018580">
    <property type="entry name" value="Uncharacterised_YfhO"/>
</dbReference>
<feature type="transmembrane region" description="Helical" evidence="1">
    <location>
        <begin position="94"/>
        <end position="112"/>
    </location>
</feature>
<name>A0A231QIP8_9LACO</name>
<feature type="transmembrane region" description="Helical" evidence="1">
    <location>
        <begin position="250"/>
        <end position="274"/>
    </location>
</feature>
<feature type="transmembrane region" description="Helical" evidence="1">
    <location>
        <begin position="374"/>
        <end position="392"/>
    </location>
</feature>
<evidence type="ECO:0008006" key="4">
    <source>
        <dbReference type="Google" id="ProtNLM"/>
    </source>
</evidence>
<evidence type="ECO:0000256" key="1">
    <source>
        <dbReference type="SAM" id="Phobius"/>
    </source>
</evidence>
<dbReference type="PANTHER" id="PTHR38454:SF1">
    <property type="entry name" value="INTEGRAL MEMBRANE PROTEIN"/>
    <property type="match status" value="1"/>
</dbReference>
<feature type="transmembrane region" description="Helical" evidence="1">
    <location>
        <begin position="423"/>
        <end position="443"/>
    </location>
</feature>
<comment type="caution">
    <text evidence="2">The sequence shown here is derived from an EMBL/GenBank/DDBJ whole genome shotgun (WGS) entry which is preliminary data.</text>
</comment>
<dbReference type="RefSeq" id="WP_089145192.1">
    <property type="nucleotide sequence ID" value="NZ_LUGD01000059.1"/>
</dbReference>
<feature type="transmembrane region" description="Helical" evidence="1">
    <location>
        <begin position="343"/>
        <end position="362"/>
    </location>
</feature>
<evidence type="ECO:0000313" key="2">
    <source>
        <dbReference type="EMBL" id="OXS37446.1"/>
    </source>
</evidence>
<protein>
    <recommendedName>
        <fullName evidence="4">Bacterial membrane protein YfhO</fullName>
    </recommendedName>
</protein>
<keyword evidence="1" id="KW-1133">Transmembrane helix</keyword>
<feature type="transmembrane region" description="Helical" evidence="1">
    <location>
        <begin position="24"/>
        <end position="45"/>
    </location>
</feature>
<feature type="transmembrane region" description="Helical" evidence="1">
    <location>
        <begin position="119"/>
        <end position="139"/>
    </location>
</feature>
<reference evidence="2 3" key="1">
    <citation type="submission" date="2016-03" db="EMBL/GenBank/DDBJ databases">
        <title>Sequencing of Lactobacillus Species from Commercial Turkeys.</title>
        <authorList>
            <person name="Johnson T.J."/>
            <person name="Youmans B.P."/>
            <person name="Case K.A."/>
        </authorList>
    </citation>
    <scope>NUCLEOTIDE SEQUENCE [LARGE SCALE GENOMIC DNA]</scope>
    <source>
        <strain evidence="2 3">UMNLA1</strain>
    </source>
</reference>
<proteinExistence type="predicted"/>
<feature type="transmembrane region" description="Helical" evidence="1">
    <location>
        <begin position="399"/>
        <end position="417"/>
    </location>
</feature>
<organism evidence="2 3">
    <name type="scientific">Ligilactobacillus agilis</name>
    <dbReference type="NCBI Taxonomy" id="1601"/>
    <lineage>
        <taxon>Bacteria</taxon>
        <taxon>Bacillati</taxon>
        <taxon>Bacillota</taxon>
        <taxon>Bacilli</taxon>
        <taxon>Lactobacillales</taxon>
        <taxon>Lactobacillaceae</taxon>
        <taxon>Ligilactobacillus</taxon>
    </lineage>
</organism>
<feature type="transmembrane region" description="Helical" evidence="1">
    <location>
        <begin position="310"/>
        <end position="331"/>
    </location>
</feature>
<feature type="transmembrane region" description="Helical" evidence="1">
    <location>
        <begin position="828"/>
        <end position="846"/>
    </location>
</feature>
<feature type="transmembrane region" description="Helical" evidence="1">
    <location>
        <begin position="450"/>
        <end position="469"/>
    </location>
</feature>
<dbReference type="AlphaFoldDB" id="A0A231QIP8"/>
<feature type="transmembrane region" description="Helical" evidence="1">
    <location>
        <begin position="199"/>
        <end position="229"/>
    </location>
</feature>
<sequence>MEKLKNNLLKIRRTGRLKHIKDDYGPLLTSFSLTILILVSMYLIMGYAPFGSKTIAAMDANIQYLDFFAYLKNVLLGKDGINYSYTSLLGGSNISLVSYYLISPLNLLVIFFKKSQLGIFFNLIYLLKLALAATTMTYFLKKVTEDKLSHAFSVILGICYALMQYNLAQGSNIIWLDGVYMLPLILLGVHYLIIGEKSILLPVAVGCSIIFNWYTGGINCLFAGLWFIFELVLQTKLSSDELIKGIKKCIYFVLNMLLGVMLSAFIFIPAVMALGNGSRNQMDWAVLTNTFRGNVLSLVERYIIGGQSDATGVSLFSGSVVLLGVVAYFFLKKVSVKKKITTLLFGIVVVLTLYWQPAYFFFSLLKQVDSYWCRFSYVAIAFLIYVAAQFCVEYEKSSFYKYGLVGIASIYSVAEIVMHRHDLTWNVITSIIFCIVIATLLTVPKRNWTNALALVLVIMELMVSAYPLLKFYSYADNQSFASYELQAEKQVNELKQYDSSNYRVTQTSPRGVMDDGIVANYNEGMAFNYWSISSYVSSQSRTQLDILNSLGYRSEQDRITVVNSPIISSDALLGVKYIFSRYPVNGLTKINKLGTYNDKATYKNKYAFPLAFIGDGKAVNTQGDWSTFVYQNRLFNNLYGKDIDLFQTVGYKQRVDGNNIKYKLTLPVGSYALYGNIIWAKNMDAVLDVNNKANIGYAKWLSPSVFYIPTNSGDKSATVTLTSSVNGLAIANQEFYALNLDKLKLVSEKANKNAVPVSFSKKSMAIKVASTKKDQYLYLAFPKDKSWKITVNGKVVVPETYANGLMAIPLERGTNNLRLTYKVVHQKLGILITVIGILSVGMLFYINKRWR</sequence>
<gene>
    <name evidence="2" type="ORF">AYP69_10365</name>
</gene>
<dbReference type="Proteomes" id="UP000215261">
    <property type="component" value="Unassembled WGS sequence"/>
</dbReference>
<feature type="transmembrane region" description="Helical" evidence="1">
    <location>
        <begin position="174"/>
        <end position="193"/>
    </location>
</feature>
<dbReference type="Pfam" id="PF09586">
    <property type="entry name" value="YfhO"/>
    <property type="match status" value="1"/>
</dbReference>
<dbReference type="EMBL" id="LUGO01000104">
    <property type="protein sequence ID" value="OXS37446.1"/>
    <property type="molecule type" value="Genomic_DNA"/>
</dbReference>
<keyword evidence="1" id="KW-0812">Transmembrane</keyword>
<accession>A0A231QIP8</accession>
<dbReference type="PANTHER" id="PTHR38454">
    <property type="entry name" value="INTEGRAL MEMBRANE PROTEIN-RELATED"/>
    <property type="match status" value="1"/>
</dbReference>
<keyword evidence="1" id="KW-0472">Membrane</keyword>
<feature type="transmembrane region" description="Helical" evidence="1">
    <location>
        <begin position="151"/>
        <end position="167"/>
    </location>
</feature>